<evidence type="ECO:0000259" key="1">
    <source>
        <dbReference type="Pfam" id="PF00650"/>
    </source>
</evidence>
<dbReference type="PANTHER" id="PTHR46818:SF1">
    <property type="entry name" value="CHROMOSOME UNDETERMINED SCAFFOLD_125, WHOLE GENOME SHOTGUN SEQUENCE"/>
    <property type="match status" value="1"/>
</dbReference>
<comment type="caution">
    <text evidence="2">The sequence shown here is derived from an EMBL/GenBank/DDBJ whole genome shotgun (WGS) entry which is preliminary data.</text>
</comment>
<dbReference type="SUPFAM" id="SSF46938">
    <property type="entry name" value="CRAL/TRIO N-terminal domain"/>
    <property type="match status" value="1"/>
</dbReference>
<organism evidence="2 3">
    <name type="scientific">Pseudocohnilembus persalinus</name>
    <name type="common">Ciliate</name>
    <dbReference type="NCBI Taxonomy" id="266149"/>
    <lineage>
        <taxon>Eukaryota</taxon>
        <taxon>Sar</taxon>
        <taxon>Alveolata</taxon>
        <taxon>Ciliophora</taxon>
        <taxon>Intramacronucleata</taxon>
        <taxon>Oligohymenophorea</taxon>
        <taxon>Scuticociliatia</taxon>
        <taxon>Philasterida</taxon>
        <taxon>Pseudocohnilembidae</taxon>
        <taxon>Pseudocohnilembus</taxon>
    </lineage>
</organism>
<evidence type="ECO:0000313" key="2">
    <source>
        <dbReference type="EMBL" id="KRX00646.1"/>
    </source>
</evidence>
<proteinExistence type="predicted"/>
<dbReference type="Proteomes" id="UP000054937">
    <property type="component" value="Unassembled WGS sequence"/>
</dbReference>
<evidence type="ECO:0000313" key="3">
    <source>
        <dbReference type="Proteomes" id="UP000054937"/>
    </source>
</evidence>
<dbReference type="EMBL" id="LDAU01000183">
    <property type="protein sequence ID" value="KRX00646.1"/>
    <property type="molecule type" value="Genomic_DNA"/>
</dbReference>
<dbReference type="PANTHER" id="PTHR46818">
    <property type="entry name" value="DOMAIN-CONTAINING PROTEIN, PUTATIVE-RELATED"/>
    <property type="match status" value="1"/>
</dbReference>
<dbReference type="InParanoid" id="A0A0V0QEM9"/>
<sequence length="208" mass="24451">MFGIEFDYLRPNQQDVNQIIHSNSYVKQGHGVNGNRKIFAGVEYEQIEKEKIEQLKQYLLQNMSDNQFLTDSNLLRSLQAQKYDIQEAYNESGIIYIGGRDHELRPIIYFNLEKYYNIKFDPEDFKKATSRLFLIMRDYMFVEGKVENWIVVVNTNDLSFHEIPLGALNSLIKQMGELFPGRLERCFLLNPSRTLQTFWSLIKGISCD</sequence>
<keyword evidence="3" id="KW-1185">Reference proteome</keyword>
<dbReference type="Pfam" id="PF00650">
    <property type="entry name" value="CRAL_TRIO"/>
    <property type="match status" value="1"/>
</dbReference>
<gene>
    <name evidence="2" type="ORF">PPERSA_00873</name>
</gene>
<dbReference type="SUPFAM" id="SSF52087">
    <property type="entry name" value="CRAL/TRIO domain"/>
    <property type="match status" value="1"/>
</dbReference>
<dbReference type="InterPro" id="IPR001251">
    <property type="entry name" value="CRAL-TRIO_dom"/>
</dbReference>
<dbReference type="InterPro" id="IPR036273">
    <property type="entry name" value="CRAL/TRIO_N_dom_sf"/>
</dbReference>
<protein>
    <submittedName>
        <fullName evidence="2">CRAL-TRIO domain</fullName>
    </submittedName>
</protein>
<dbReference type="CDD" id="cd00170">
    <property type="entry name" value="SEC14"/>
    <property type="match status" value="1"/>
</dbReference>
<name>A0A0V0QEM9_PSEPJ</name>
<reference evidence="2 3" key="1">
    <citation type="journal article" date="2015" name="Sci. Rep.">
        <title>Genome of the facultative scuticociliatosis pathogen Pseudocohnilembus persalinus provides insight into its virulence through horizontal gene transfer.</title>
        <authorList>
            <person name="Xiong J."/>
            <person name="Wang G."/>
            <person name="Cheng J."/>
            <person name="Tian M."/>
            <person name="Pan X."/>
            <person name="Warren A."/>
            <person name="Jiang C."/>
            <person name="Yuan D."/>
            <person name="Miao W."/>
        </authorList>
    </citation>
    <scope>NUCLEOTIDE SEQUENCE [LARGE SCALE GENOMIC DNA]</scope>
    <source>
        <strain evidence="2">36N120E</strain>
    </source>
</reference>
<dbReference type="InterPro" id="IPR036865">
    <property type="entry name" value="CRAL-TRIO_dom_sf"/>
</dbReference>
<feature type="domain" description="CRAL-TRIO" evidence="1">
    <location>
        <begin position="90"/>
        <end position="204"/>
    </location>
</feature>
<dbReference type="OrthoDB" id="75724at2759"/>
<dbReference type="OMA" id="VENWICI"/>
<dbReference type="AlphaFoldDB" id="A0A0V0QEM9"/>
<dbReference type="Gene3D" id="3.40.525.10">
    <property type="entry name" value="CRAL-TRIO lipid binding domain"/>
    <property type="match status" value="1"/>
</dbReference>
<accession>A0A0V0QEM9</accession>